<dbReference type="STRING" id="394096.DB31_2993"/>
<evidence type="ECO:0000256" key="1">
    <source>
        <dbReference type="SAM" id="MobiDB-lite"/>
    </source>
</evidence>
<name>A0A085W5H1_9BACT</name>
<sequence length="37" mass="4159">MRGDGPFIGGLRFQGGTSAQHQNQHSEEQGTRRPQHR</sequence>
<proteinExistence type="predicted"/>
<comment type="caution">
    <text evidence="2">The sequence shown here is derived from an EMBL/GenBank/DDBJ whole genome shotgun (WGS) entry which is preliminary data.</text>
</comment>
<dbReference type="AlphaFoldDB" id="A0A085W5H1"/>
<dbReference type="EMBL" id="JMCB01000019">
    <property type="protein sequence ID" value="KFE62934.1"/>
    <property type="molecule type" value="Genomic_DNA"/>
</dbReference>
<dbReference type="Proteomes" id="UP000028725">
    <property type="component" value="Unassembled WGS sequence"/>
</dbReference>
<feature type="region of interest" description="Disordered" evidence="1">
    <location>
        <begin position="1"/>
        <end position="37"/>
    </location>
</feature>
<evidence type="ECO:0000313" key="2">
    <source>
        <dbReference type="EMBL" id="KFE62934.1"/>
    </source>
</evidence>
<keyword evidence="3" id="KW-1185">Reference proteome</keyword>
<protein>
    <submittedName>
        <fullName evidence="2">Uncharacterized protein</fullName>
    </submittedName>
</protein>
<reference evidence="2 3" key="1">
    <citation type="submission" date="2014-04" db="EMBL/GenBank/DDBJ databases">
        <title>Genome assembly of Hyalangium minutum DSM 14724.</title>
        <authorList>
            <person name="Sharma G."/>
            <person name="Subramanian S."/>
        </authorList>
    </citation>
    <scope>NUCLEOTIDE SEQUENCE [LARGE SCALE GENOMIC DNA]</scope>
    <source>
        <strain evidence="2 3">DSM 14724</strain>
    </source>
</reference>
<gene>
    <name evidence="2" type="ORF">DB31_2993</name>
</gene>
<organism evidence="2 3">
    <name type="scientific">Hyalangium minutum</name>
    <dbReference type="NCBI Taxonomy" id="394096"/>
    <lineage>
        <taxon>Bacteria</taxon>
        <taxon>Pseudomonadati</taxon>
        <taxon>Myxococcota</taxon>
        <taxon>Myxococcia</taxon>
        <taxon>Myxococcales</taxon>
        <taxon>Cystobacterineae</taxon>
        <taxon>Archangiaceae</taxon>
        <taxon>Hyalangium</taxon>
    </lineage>
</organism>
<evidence type="ECO:0000313" key="3">
    <source>
        <dbReference type="Proteomes" id="UP000028725"/>
    </source>
</evidence>
<accession>A0A085W5H1</accession>